<proteinExistence type="predicted"/>
<accession>A0A4U9HN89</accession>
<evidence type="ECO:0000313" key="2">
    <source>
        <dbReference type="Proteomes" id="UP000307968"/>
    </source>
</evidence>
<gene>
    <name evidence="1" type="ORF">NCTC12971_03797</name>
</gene>
<dbReference type="AlphaFoldDB" id="A0A4U9HN89"/>
<protein>
    <recommendedName>
        <fullName evidence="3">Proteinase inhibitor</fullName>
    </recommendedName>
</protein>
<evidence type="ECO:0000313" key="1">
    <source>
        <dbReference type="EMBL" id="VTP64896.1"/>
    </source>
</evidence>
<sequence>MWGLLYRAFHIQPDTGHAGRQTRQYPCIHLDERLRCGLFHSPLRPKVCAGLQPSREMCADSRDEALIYLVCLEAETAP</sequence>
<dbReference type="Proteomes" id="UP000307968">
    <property type="component" value="Chromosome"/>
</dbReference>
<dbReference type="EMBL" id="LR590463">
    <property type="protein sequence ID" value="VTP64896.1"/>
    <property type="molecule type" value="Genomic_DNA"/>
</dbReference>
<reference evidence="1 2" key="1">
    <citation type="submission" date="2019-05" db="EMBL/GenBank/DDBJ databases">
        <authorList>
            <consortium name="Pathogen Informatics"/>
        </authorList>
    </citation>
    <scope>NUCLEOTIDE SEQUENCE [LARGE SCALE GENOMIC DNA]</scope>
    <source>
        <strain evidence="1 2">NCTC12971</strain>
    </source>
</reference>
<name>A0A4U9HN89_SERRU</name>
<organism evidence="1 2">
    <name type="scientific">Serratia rubidaea</name>
    <name type="common">Serratia marinorubra</name>
    <dbReference type="NCBI Taxonomy" id="61652"/>
    <lineage>
        <taxon>Bacteria</taxon>
        <taxon>Pseudomonadati</taxon>
        <taxon>Pseudomonadota</taxon>
        <taxon>Gammaproteobacteria</taxon>
        <taxon>Enterobacterales</taxon>
        <taxon>Yersiniaceae</taxon>
        <taxon>Serratia</taxon>
    </lineage>
</organism>
<evidence type="ECO:0008006" key="3">
    <source>
        <dbReference type="Google" id="ProtNLM"/>
    </source>
</evidence>